<keyword evidence="2" id="KW-1185">Reference proteome</keyword>
<proteinExistence type="predicted"/>
<evidence type="ECO:0000313" key="1">
    <source>
        <dbReference type="EMBL" id="ANV98102.1"/>
    </source>
</evidence>
<accession>A0A1B1U5X9</accession>
<dbReference type="AlphaFoldDB" id="A0A1B1U5X9"/>
<dbReference type="Proteomes" id="UP000092884">
    <property type="component" value="Chromosome"/>
</dbReference>
<dbReference type="RefSeq" id="WP_066340325.1">
    <property type="nucleotide sequence ID" value="NZ_CP016503.1"/>
</dbReference>
<sequence length="74" mass="8395">MVLIEALICLGIFGLCLFYALSWLQIPKAMDLSPHSFDCASSDVVLQSEEGLSFQTLLLECRTNNEVFYQYKIN</sequence>
<organism evidence="1 2">
    <name type="scientific">Helicobacter enhydrae</name>
    <dbReference type="NCBI Taxonomy" id="222136"/>
    <lineage>
        <taxon>Bacteria</taxon>
        <taxon>Pseudomonadati</taxon>
        <taxon>Campylobacterota</taxon>
        <taxon>Epsilonproteobacteria</taxon>
        <taxon>Campylobacterales</taxon>
        <taxon>Helicobacteraceae</taxon>
        <taxon>Helicobacter</taxon>
    </lineage>
</organism>
<name>A0A1B1U5X9_9HELI</name>
<protein>
    <submittedName>
        <fullName evidence="1">Uncharacterized protein</fullName>
    </submittedName>
</protein>
<dbReference type="KEGG" id="het:BBW65_04480"/>
<reference evidence="2" key="1">
    <citation type="submission" date="2016-07" db="EMBL/GenBank/DDBJ databases">
        <authorList>
            <person name="Florea S."/>
            <person name="Webb J.S."/>
            <person name="Jaromczyk J."/>
            <person name="Schardl C.L."/>
        </authorList>
    </citation>
    <scope>NUCLEOTIDE SEQUENCE [LARGE SCALE GENOMIC DNA]</scope>
    <source>
        <strain evidence="2">MIT 01-6242</strain>
    </source>
</reference>
<dbReference type="EMBL" id="CP016503">
    <property type="protein sequence ID" value="ANV98102.1"/>
    <property type="molecule type" value="Genomic_DNA"/>
</dbReference>
<evidence type="ECO:0000313" key="2">
    <source>
        <dbReference type="Proteomes" id="UP000092884"/>
    </source>
</evidence>
<gene>
    <name evidence="1" type="ORF">BBW65_04480</name>
</gene>
<dbReference type="STRING" id="222136.BBW65_04480"/>